<keyword evidence="1" id="KW-0812">Transmembrane</keyword>
<dbReference type="RefSeq" id="WP_104376981.1">
    <property type="nucleotide sequence ID" value="NZ_PSZC01000005.1"/>
</dbReference>
<dbReference type="Proteomes" id="UP000239874">
    <property type="component" value="Unassembled WGS sequence"/>
</dbReference>
<feature type="transmembrane region" description="Helical" evidence="1">
    <location>
        <begin position="77"/>
        <end position="100"/>
    </location>
</feature>
<dbReference type="AlphaFoldDB" id="A0A2S6AT48"/>
<keyword evidence="1" id="KW-0472">Membrane</keyword>
<organism evidence="2 3">
    <name type="scientific">Nocardia nova</name>
    <dbReference type="NCBI Taxonomy" id="37330"/>
    <lineage>
        <taxon>Bacteria</taxon>
        <taxon>Bacillati</taxon>
        <taxon>Actinomycetota</taxon>
        <taxon>Actinomycetes</taxon>
        <taxon>Mycobacteriales</taxon>
        <taxon>Nocardiaceae</taxon>
        <taxon>Nocardia</taxon>
    </lineage>
</organism>
<dbReference type="OrthoDB" id="4558883at2"/>
<name>A0A2S6AT48_9NOCA</name>
<keyword evidence="1" id="KW-1133">Transmembrane helix</keyword>
<accession>A0A2S6AT48</accession>
<sequence>MTAPPLLPSTIDRPREAAQHAVSVIRRVRDAVSALPAPTLPRDTVVASTVGDLASVHVIDRRTIAVIARKDRHIQPITAMITYLPGLAVAVIGSAIIVTVV</sequence>
<reference evidence="2 3" key="1">
    <citation type="submission" date="2018-02" db="EMBL/GenBank/DDBJ databases">
        <title>8 Nocardia nova and 1 Nocardia cyriacigeorgica strain used for evolution to TMP-SMX.</title>
        <authorList>
            <person name="Mehta H."/>
            <person name="Weng J."/>
            <person name="Shamoo Y."/>
        </authorList>
    </citation>
    <scope>NUCLEOTIDE SEQUENCE [LARGE SCALE GENOMIC DNA]</scope>
    <source>
        <strain evidence="2 3">MDA3139</strain>
    </source>
</reference>
<evidence type="ECO:0000313" key="2">
    <source>
        <dbReference type="EMBL" id="PPJ38384.1"/>
    </source>
</evidence>
<comment type="caution">
    <text evidence="2">The sequence shown here is derived from an EMBL/GenBank/DDBJ whole genome shotgun (WGS) entry which is preliminary data.</text>
</comment>
<evidence type="ECO:0000313" key="3">
    <source>
        <dbReference type="Proteomes" id="UP000239874"/>
    </source>
</evidence>
<protein>
    <submittedName>
        <fullName evidence="2">Uncharacterized protein</fullName>
    </submittedName>
</protein>
<proteinExistence type="predicted"/>
<dbReference type="EMBL" id="PSZC01000005">
    <property type="protein sequence ID" value="PPJ38384.1"/>
    <property type="molecule type" value="Genomic_DNA"/>
</dbReference>
<evidence type="ECO:0000256" key="1">
    <source>
        <dbReference type="SAM" id="Phobius"/>
    </source>
</evidence>
<gene>
    <name evidence="2" type="ORF">C5E45_08830</name>
</gene>